<gene>
    <name evidence="1" type="ORF">UFOPK2921_01363</name>
    <name evidence="2" type="ORF">UFOPK3889_00827</name>
</gene>
<dbReference type="EMBL" id="CAEZZV010000223">
    <property type="protein sequence ID" value="CAB4789569.1"/>
    <property type="molecule type" value="Genomic_DNA"/>
</dbReference>
<dbReference type="EMBL" id="CAFBNZ010000159">
    <property type="protein sequence ID" value="CAB4974477.1"/>
    <property type="molecule type" value="Genomic_DNA"/>
</dbReference>
<organism evidence="1">
    <name type="scientific">freshwater metagenome</name>
    <dbReference type="NCBI Taxonomy" id="449393"/>
    <lineage>
        <taxon>unclassified sequences</taxon>
        <taxon>metagenomes</taxon>
        <taxon>ecological metagenomes</taxon>
    </lineage>
</organism>
<reference evidence="1" key="1">
    <citation type="submission" date="2020-05" db="EMBL/GenBank/DDBJ databases">
        <authorList>
            <person name="Chiriac C."/>
            <person name="Salcher M."/>
            <person name="Ghai R."/>
            <person name="Kavagutti S V."/>
        </authorList>
    </citation>
    <scope>NUCLEOTIDE SEQUENCE</scope>
</reference>
<dbReference type="AlphaFoldDB" id="A0A6J6WZG8"/>
<evidence type="ECO:0000313" key="2">
    <source>
        <dbReference type="EMBL" id="CAB4974477.1"/>
    </source>
</evidence>
<protein>
    <submittedName>
        <fullName evidence="1">Unannotated protein</fullName>
    </submittedName>
</protein>
<evidence type="ECO:0000313" key="1">
    <source>
        <dbReference type="EMBL" id="CAB4789569.1"/>
    </source>
</evidence>
<name>A0A6J6WZG8_9ZZZZ</name>
<sequence>MEIDLNHEVSSSSKQARIRVLTQKVNQLIDAGGAENWHLISLQFVNRGHGSMMLEARLFV</sequence>
<proteinExistence type="predicted"/>
<accession>A0A6J6WZG8</accession>